<evidence type="ECO:0000313" key="1">
    <source>
        <dbReference type="EMBL" id="JAU31381.1"/>
    </source>
</evidence>
<dbReference type="AlphaFoldDB" id="A0A1J3EMG5"/>
<name>A0A1J3EMG5_NOCCA</name>
<dbReference type="EMBL" id="GEVK01021451">
    <property type="protein sequence ID" value="JAU31381.1"/>
    <property type="molecule type" value="Transcribed_RNA"/>
</dbReference>
<reference evidence="1" key="1">
    <citation type="submission" date="2016-07" db="EMBL/GenBank/DDBJ databases">
        <title>De novo transcriptome assembly of four accessions of the metal hyperaccumulator plant Noccaea caerulescens.</title>
        <authorList>
            <person name="Blande D."/>
            <person name="Halimaa P."/>
            <person name="Tervahauta A.I."/>
            <person name="Aarts M.G."/>
            <person name="Karenlampi S.O."/>
        </authorList>
    </citation>
    <scope>NUCLEOTIDE SEQUENCE</scope>
</reference>
<protein>
    <submittedName>
        <fullName evidence="1">Uncharacterized protein</fullName>
    </submittedName>
</protein>
<accession>A0A1J3EMG5</accession>
<sequence>MKFRYDGKQISPSSFAERKDPMWQIISSGRLLILSILFPRLDSNIYRQKKGHKTRNKPQKGLTSIAIFLV</sequence>
<proteinExistence type="predicted"/>
<gene>
    <name evidence="1" type="ORF">LC_TR8505_c0_g1_i1_g.29552</name>
</gene>
<organism evidence="1">
    <name type="scientific">Noccaea caerulescens</name>
    <name type="common">Alpine penny-cress</name>
    <name type="synonym">Thlaspi caerulescens</name>
    <dbReference type="NCBI Taxonomy" id="107243"/>
    <lineage>
        <taxon>Eukaryota</taxon>
        <taxon>Viridiplantae</taxon>
        <taxon>Streptophyta</taxon>
        <taxon>Embryophyta</taxon>
        <taxon>Tracheophyta</taxon>
        <taxon>Spermatophyta</taxon>
        <taxon>Magnoliopsida</taxon>
        <taxon>eudicotyledons</taxon>
        <taxon>Gunneridae</taxon>
        <taxon>Pentapetalae</taxon>
        <taxon>rosids</taxon>
        <taxon>malvids</taxon>
        <taxon>Brassicales</taxon>
        <taxon>Brassicaceae</taxon>
        <taxon>Coluteocarpeae</taxon>
        <taxon>Noccaea</taxon>
    </lineage>
</organism>